<evidence type="ECO:0000313" key="1">
    <source>
        <dbReference type="EMBL" id="EPB72742.1"/>
    </source>
</evidence>
<evidence type="ECO:0000313" key="2">
    <source>
        <dbReference type="Proteomes" id="UP000054495"/>
    </source>
</evidence>
<dbReference type="SUPFAM" id="SSF53474">
    <property type="entry name" value="alpha/beta-Hydrolases"/>
    <property type="match status" value="1"/>
</dbReference>
<dbReference type="EMBL" id="KE125027">
    <property type="protein sequence ID" value="EPB72742.1"/>
    <property type="molecule type" value="Genomic_DNA"/>
</dbReference>
<name>A0A0D6LYP2_9BILA</name>
<dbReference type="Gene3D" id="3.40.50.1820">
    <property type="entry name" value="alpha/beta hydrolase"/>
    <property type="match status" value="1"/>
</dbReference>
<dbReference type="Pfam" id="PF06342">
    <property type="entry name" value="DUF1057"/>
    <property type="match status" value="2"/>
</dbReference>
<organism evidence="1 2">
    <name type="scientific">Ancylostoma ceylanicum</name>
    <dbReference type="NCBI Taxonomy" id="53326"/>
    <lineage>
        <taxon>Eukaryota</taxon>
        <taxon>Metazoa</taxon>
        <taxon>Ecdysozoa</taxon>
        <taxon>Nematoda</taxon>
        <taxon>Chromadorea</taxon>
        <taxon>Rhabditida</taxon>
        <taxon>Rhabditina</taxon>
        <taxon>Rhabditomorpha</taxon>
        <taxon>Strongyloidea</taxon>
        <taxon>Ancylostomatidae</taxon>
        <taxon>Ancylostomatinae</taxon>
        <taxon>Ancylostoma</taxon>
    </lineage>
</organism>
<dbReference type="InterPro" id="IPR029058">
    <property type="entry name" value="AB_hydrolase_fold"/>
</dbReference>
<evidence type="ECO:0008006" key="3">
    <source>
        <dbReference type="Google" id="ProtNLM"/>
    </source>
</evidence>
<dbReference type="InterPro" id="IPR010463">
    <property type="entry name" value="DUF1057"/>
</dbReference>
<keyword evidence="2" id="KW-1185">Reference proteome</keyword>
<accession>A0A0D6LYP2</accession>
<dbReference type="PANTHER" id="PTHR47533:SF4">
    <property type="entry name" value="AB HYDROLASE-1 DOMAIN-CONTAINING PROTEIN"/>
    <property type="match status" value="1"/>
</dbReference>
<sequence>MGGDLRVPAAVQPPECPSMHELLVIQYSMAALTTNACAAQGEASMSDAPIDPLLRRQRVQFCTSAGDKIETEAVFQDTLPSGSSVGTVVAIHGAPGSHKDYKYVTPLLQQKGIRFIGVNMPGFGLTPGDSRLKCNNVERNNFVHELITCIGNVNRLIVMGHRQIVRASTGKSNRPPSSSSVYNSVLGLRLDTGERAMMCVRTMYSLEYEKGLRPNIDAINETEDVRVLVAYAGKDPLIEASISRDLANSFHDHKELSCEDKSDDVEKSVIQQTGTLFNSGVRTVSVNFKKDGHFLQKDRARFIAEGIEAMLRKAIDLIRVF</sequence>
<protein>
    <recommendedName>
        <fullName evidence="3">AB hydrolase-1 domain-containing protein</fullName>
    </recommendedName>
</protein>
<reference evidence="1 2" key="1">
    <citation type="submission" date="2013-05" db="EMBL/GenBank/DDBJ databases">
        <title>Draft genome of the parasitic nematode Anyclostoma ceylanicum.</title>
        <authorList>
            <person name="Mitreva M."/>
        </authorList>
    </citation>
    <scope>NUCLEOTIDE SEQUENCE [LARGE SCALE GENOMIC DNA]</scope>
</reference>
<proteinExistence type="predicted"/>
<dbReference type="PANTHER" id="PTHR47533">
    <property type="entry name" value="PROTEIN CBG21859"/>
    <property type="match status" value="1"/>
</dbReference>
<gene>
    <name evidence="1" type="ORF">ANCCEY_08164</name>
</gene>
<dbReference type="Proteomes" id="UP000054495">
    <property type="component" value="Unassembled WGS sequence"/>
</dbReference>
<dbReference type="AlphaFoldDB" id="A0A0D6LYP2"/>